<feature type="compositionally biased region" description="Basic residues" evidence="4">
    <location>
        <begin position="329"/>
        <end position="339"/>
    </location>
</feature>
<dbReference type="GO" id="GO:0000776">
    <property type="term" value="C:kinetochore"/>
    <property type="evidence" value="ECO:0007669"/>
    <property type="project" value="TreeGrafter"/>
</dbReference>
<reference evidence="5 6" key="1">
    <citation type="submission" date="2017-12" db="EMBL/GenBank/DDBJ databases">
        <title>Genome Sequence of a Multidrug-Resistant Candida haemulonii Isolate from a Patient with Chronic Leg Ulcers in Israel.</title>
        <authorList>
            <person name="Chow N.A."/>
            <person name="Gade L."/>
            <person name="Batra D."/>
            <person name="Rowe L.A."/>
            <person name="Ben-Ami R."/>
            <person name="Loparev V.N."/>
            <person name="Litvintseva A.P."/>
        </authorList>
    </citation>
    <scope>NUCLEOTIDE SEQUENCE [LARGE SCALE GENOMIC DNA]</scope>
    <source>
        <strain evidence="5 6">B11899</strain>
    </source>
</reference>
<sequence length="345" mass="39157">MSDKMSISDDQADMHQRMLELEQELIVFQQSSKELEEALEDELTELENKNRMLVSQVTAKDKRLQELTSQLTDANAEVLRLSETSKTEKAKLEDEILLLKQKLVAMEISNDDMDMNDRILENNLQLTKQFNNELLEKLALVENDLENEKQINAQQRLRISNLEAAEVSRPAPRVRHSQQFKSRNKRQSVARSIMSVADTTADGTILDINEFLATAPPETIHPDSNIPRSGSRGKIHEQYLRSEEIVQKVGRMSHYLGLKANSTIQISPHEAQTPPNEVAPHGQLTHSPSIANLSRFKEEPENASTIAESHYAPSKAASGEILKTDESRKPKHKKNRMKTVMKFFA</sequence>
<evidence type="ECO:0000256" key="1">
    <source>
        <dbReference type="ARBA" id="ARBA00007429"/>
    </source>
</evidence>
<organism evidence="5 6">
    <name type="scientific">Candidozyma haemuli</name>
    <dbReference type="NCBI Taxonomy" id="45357"/>
    <lineage>
        <taxon>Eukaryota</taxon>
        <taxon>Fungi</taxon>
        <taxon>Dikarya</taxon>
        <taxon>Ascomycota</taxon>
        <taxon>Saccharomycotina</taxon>
        <taxon>Pichiomycetes</taxon>
        <taxon>Metschnikowiaceae</taxon>
        <taxon>Candidozyma</taxon>
    </lineage>
</organism>
<dbReference type="PANTHER" id="PTHR10921:SF1">
    <property type="entry name" value="NUCLEAR DISTRIBUTION PROTEIN NUDE HOMOLOG"/>
    <property type="match status" value="1"/>
</dbReference>
<evidence type="ECO:0008006" key="7">
    <source>
        <dbReference type="Google" id="ProtNLM"/>
    </source>
</evidence>
<evidence type="ECO:0000256" key="4">
    <source>
        <dbReference type="SAM" id="MobiDB-lite"/>
    </source>
</evidence>
<dbReference type="GO" id="GO:0051642">
    <property type="term" value="P:centrosome localization"/>
    <property type="evidence" value="ECO:0007669"/>
    <property type="project" value="TreeGrafter"/>
</dbReference>
<feature type="region of interest" description="Disordered" evidence="4">
    <location>
        <begin position="296"/>
        <end position="339"/>
    </location>
</feature>
<dbReference type="Proteomes" id="UP000244309">
    <property type="component" value="Unassembled WGS sequence"/>
</dbReference>
<name>A0A2V1AS30_9ASCO</name>
<evidence type="ECO:0000256" key="3">
    <source>
        <dbReference type="SAM" id="Coils"/>
    </source>
</evidence>
<evidence type="ECO:0000313" key="6">
    <source>
        <dbReference type="Proteomes" id="UP000244309"/>
    </source>
</evidence>
<comment type="similarity">
    <text evidence="1">Belongs to the nudE family.</text>
</comment>
<evidence type="ECO:0000256" key="2">
    <source>
        <dbReference type="ARBA" id="ARBA00023054"/>
    </source>
</evidence>
<protein>
    <recommendedName>
        <fullName evidence="7">NUDE domain-containing protein</fullName>
    </recommendedName>
</protein>
<dbReference type="GO" id="GO:0007020">
    <property type="term" value="P:microtubule nucleation"/>
    <property type="evidence" value="ECO:0007669"/>
    <property type="project" value="TreeGrafter"/>
</dbReference>
<dbReference type="GO" id="GO:0007059">
    <property type="term" value="P:chromosome segregation"/>
    <property type="evidence" value="ECO:0007669"/>
    <property type="project" value="TreeGrafter"/>
</dbReference>
<dbReference type="GO" id="GO:0047496">
    <property type="term" value="P:vesicle transport along microtubule"/>
    <property type="evidence" value="ECO:0007669"/>
    <property type="project" value="TreeGrafter"/>
</dbReference>
<accession>A0A2V1AS30</accession>
<gene>
    <name evidence="5" type="ORF">CXQ85_002346</name>
</gene>
<dbReference type="GO" id="GO:0000132">
    <property type="term" value="P:establishment of mitotic spindle orientation"/>
    <property type="evidence" value="ECO:0007669"/>
    <property type="project" value="TreeGrafter"/>
</dbReference>
<evidence type="ECO:0000313" key="5">
    <source>
        <dbReference type="EMBL" id="PVH20552.1"/>
    </source>
</evidence>
<dbReference type="GO" id="GO:0005871">
    <property type="term" value="C:kinesin complex"/>
    <property type="evidence" value="ECO:0007669"/>
    <property type="project" value="TreeGrafter"/>
</dbReference>
<proteinExistence type="inferred from homology"/>
<dbReference type="VEuPathDB" id="FungiDB:CXQ85_002346"/>
<dbReference type="InterPro" id="IPR033494">
    <property type="entry name" value="NUDE"/>
</dbReference>
<feature type="coiled-coil region" evidence="3">
    <location>
        <begin position="18"/>
        <end position="165"/>
    </location>
</feature>
<dbReference type="OrthoDB" id="5877028at2759"/>
<dbReference type="PANTHER" id="PTHR10921">
    <property type="entry name" value="NUCLEAR DISTRIBUTION PROTEIN NUDE HOMOLOG 1"/>
    <property type="match status" value="1"/>
</dbReference>
<dbReference type="STRING" id="45357.A0A2V1AS30"/>
<dbReference type="AlphaFoldDB" id="A0A2V1AS30"/>
<dbReference type="EMBL" id="PKFO01000003">
    <property type="protein sequence ID" value="PVH20552.1"/>
    <property type="molecule type" value="Genomic_DNA"/>
</dbReference>
<keyword evidence="6" id="KW-1185">Reference proteome</keyword>
<dbReference type="GO" id="GO:0008017">
    <property type="term" value="F:microtubule binding"/>
    <property type="evidence" value="ECO:0007669"/>
    <property type="project" value="InterPro"/>
</dbReference>
<dbReference type="RefSeq" id="XP_025341492.1">
    <property type="nucleotide sequence ID" value="XM_025486027.1"/>
</dbReference>
<comment type="caution">
    <text evidence="5">The sequence shown here is derived from an EMBL/GenBank/DDBJ whole genome shotgun (WGS) entry which is preliminary data.</text>
</comment>
<keyword evidence="2 3" id="KW-0175">Coiled coil</keyword>
<dbReference type="Gene3D" id="6.10.250.1080">
    <property type="match status" value="1"/>
</dbReference>
<dbReference type="GeneID" id="37007677"/>